<evidence type="ECO:0000256" key="4">
    <source>
        <dbReference type="ARBA" id="ARBA00022989"/>
    </source>
</evidence>
<evidence type="ECO:0000256" key="6">
    <source>
        <dbReference type="SAM" id="Phobius"/>
    </source>
</evidence>
<organism evidence="7 8">
    <name type="scientific">Schizothecium vesticola</name>
    <dbReference type="NCBI Taxonomy" id="314040"/>
    <lineage>
        <taxon>Eukaryota</taxon>
        <taxon>Fungi</taxon>
        <taxon>Dikarya</taxon>
        <taxon>Ascomycota</taxon>
        <taxon>Pezizomycotina</taxon>
        <taxon>Sordariomycetes</taxon>
        <taxon>Sordariomycetidae</taxon>
        <taxon>Sordariales</taxon>
        <taxon>Schizotheciaceae</taxon>
        <taxon>Schizothecium</taxon>
    </lineage>
</organism>
<dbReference type="SUPFAM" id="SSF103473">
    <property type="entry name" value="MFS general substrate transporter"/>
    <property type="match status" value="1"/>
</dbReference>
<keyword evidence="2" id="KW-0813">Transport</keyword>
<evidence type="ECO:0000256" key="5">
    <source>
        <dbReference type="ARBA" id="ARBA00023136"/>
    </source>
</evidence>
<reference evidence="7" key="1">
    <citation type="submission" date="2023-06" db="EMBL/GenBank/DDBJ databases">
        <title>Genome-scale phylogeny and comparative genomics of the fungal order Sordariales.</title>
        <authorList>
            <consortium name="Lawrence Berkeley National Laboratory"/>
            <person name="Hensen N."/>
            <person name="Bonometti L."/>
            <person name="Westerberg I."/>
            <person name="Brannstrom I.O."/>
            <person name="Guillou S."/>
            <person name="Cros-Aarteil S."/>
            <person name="Calhoun S."/>
            <person name="Haridas S."/>
            <person name="Kuo A."/>
            <person name="Mondo S."/>
            <person name="Pangilinan J."/>
            <person name="Riley R."/>
            <person name="LaButti K."/>
            <person name="Andreopoulos B."/>
            <person name="Lipzen A."/>
            <person name="Chen C."/>
            <person name="Yanf M."/>
            <person name="Daum C."/>
            <person name="Ng V."/>
            <person name="Clum A."/>
            <person name="Steindorff A."/>
            <person name="Ohm R."/>
            <person name="Martin F."/>
            <person name="Silar P."/>
            <person name="Natvig D."/>
            <person name="Lalanne C."/>
            <person name="Gautier V."/>
            <person name="Ament-velasquez S.L."/>
            <person name="Kruys A."/>
            <person name="Hutchinson M.I."/>
            <person name="Powell A.J."/>
            <person name="Barry K."/>
            <person name="Miller A.N."/>
            <person name="Grigoriev I.V."/>
            <person name="Debuchy R."/>
            <person name="Gladieux P."/>
            <person name="Thoren M.H."/>
            <person name="Johannesson H."/>
        </authorList>
    </citation>
    <scope>NUCLEOTIDE SEQUENCE</scope>
    <source>
        <strain evidence="7">SMH3187-1</strain>
    </source>
</reference>
<comment type="subcellular location">
    <subcellularLocation>
        <location evidence="1">Membrane</location>
        <topology evidence="1">Multi-pass membrane protein</topology>
    </subcellularLocation>
</comment>
<evidence type="ECO:0008006" key="9">
    <source>
        <dbReference type="Google" id="ProtNLM"/>
    </source>
</evidence>
<feature type="transmembrane region" description="Helical" evidence="6">
    <location>
        <begin position="12"/>
        <end position="33"/>
    </location>
</feature>
<evidence type="ECO:0000256" key="1">
    <source>
        <dbReference type="ARBA" id="ARBA00004141"/>
    </source>
</evidence>
<name>A0AA40EUM7_9PEZI</name>
<protein>
    <recommendedName>
        <fullName evidence="9">MFS transporter</fullName>
    </recommendedName>
</protein>
<keyword evidence="3 6" id="KW-0812">Transmembrane</keyword>
<feature type="transmembrane region" description="Helical" evidence="6">
    <location>
        <begin position="135"/>
        <end position="158"/>
    </location>
</feature>
<accession>A0AA40EUM7</accession>
<feature type="transmembrane region" description="Helical" evidence="6">
    <location>
        <begin position="102"/>
        <end position="123"/>
    </location>
</feature>
<dbReference type="GO" id="GO:0022857">
    <property type="term" value="F:transmembrane transporter activity"/>
    <property type="evidence" value="ECO:0007669"/>
    <property type="project" value="TreeGrafter"/>
</dbReference>
<dbReference type="AlphaFoldDB" id="A0AA40EUM7"/>
<dbReference type="Proteomes" id="UP001172155">
    <property type="component" value="Unassembled WGS sequence"/>
</dbReference>
<dbReference type="GO" id="GO:0016020">
    <property type="term" value="C:membrane"/>
    <property type="evidence" value="ECO:0007669"/>
    <property type="project" value="UniProtKB-SubCell"/>
</dbReference>
<evidence type="ECO:0000256" key="3">
    <source>
        <dbReference type="ARBA" id="ARBA00022692"/>
    </source>
</evidence>
<dbReference type="PANTHER" id="PTHR43791">
    <property type="entry name" value="PERMEASE-RELATED"/>
    <property type="match status" value="1"/>
</dbReference>
<dbReference type="EMBL" id="JAUKUD010000004">
    <property type="protein sequence ID" value="KAK0745827.1"/>
    <property type="molecule type" value="Genomic_DNA"/>
</dbReference>
<dbReference type="InterPro" id="IPR036259">
    <property type="entry name" value="MFS_trans_sf"/>
</dbReference>
<sequence>ISRLGYDRVKTNLYTVAPNVSGAVMLLILAFASDHTRLRFPFVALGFLFTFIGMVVYAAIDVEHQLRVAYFASFMMTWGTSVPSVLLDVLYNNNIAHEGKRVVLTSVGVPMANMMGVVSSNIFRNQDAPKYIPALATTAAFGGAGLVLTLLYGSYMIVDNKRRDRRQGVKVDATQIPTEKLRDGPDSPDFRWLL</sequence>
<comment type="caution">
    <text evidence="7">The sequence shown here is derived from an EMBL/GenBank/DDBJ whole genome shotgun (WGS) entry which is preliminary data.</text>
</comment>
<gene>
    <name evidence="7" type="ORF">B0T18DRAFT_326710</name>
</gene>
<evidence type="ECO:0000313" key="8">
    <source>
        <dbReference type="Proteomes" id="UP001172155"/>
    </source>
</evidence>
<keyword evidence="5 6" id="KW-0472">Membrane</keyword>
<feature type="transmembrane region" description="Helical" evidence="6">
    <location>
        <begin position="66"/>
        <end position="90"/>
    </location>
</feature>
<keyword evidence="4 6" id="KW-1133">Transmembrane helix</keyword>
<dbReference type="PANTHER" id="PTHR43791:SF50">
    <property type="entry name" value="TRANSPORTER, PUTATIVE (AFU_ORTHOLOGUE AFUA_2G00840)-RELATED"/>
    <property type="match status" value="1"/>
</dbReference>
<keyword evidence="8" id="KW-1185">Reference proteome</keyword>
<feature type="non-terminal residue" evidence="7">
    <location>
        <position position="1"/>
    </location>
</feature>
<evidence type="ECO:0000313" key="7">
    <source>
        <dbReference type="EMBL" id="KAK0745827.1"/>
    </source>
</evidence>
<proteinExistence type="predicted"/>
<feature type="transmembrane region" description="Helical" evidence="6">
    <location>
        <begin position="40"/>
        <end position="60"/>
    </location>
</feature>
<evidence type="ECO:0000256" key="2">
    <source>
        <dbReference type="ARBA" id="ARBA00022448"/>
    </source>
</evidence>